<gene>
    <name evidence="8" type="ORF">OCV51_06395</name>
</gene>
<dbReference type="Proteomes" id="UP001652394">
    <property type="component" value="Unassembled WGS sequence"/>
</dbReference>
<comment type="caution">
    <text evidence="8">The sequence shown here is derived from an EMBL/GenBank/DDBJ whole genome shotgun (WGS) entry which is preliminary data.</text>
</comment>
<dbReference type="PANTHER" id="PTHR46795">
    <property type="entry name" value="ABC TRANSPORTER PERMEASE-RELATED-RELATED"/>
    <property type="match status" value="1"/>
</dbReference>
<keyword evidence="5 6" id="KW-0472">Membrane</keyword>
<feature type="transmembrane region" description="Helical" evidence="6">
    <location>
        <begin position="106"/>
        <end position="129"/>
    </location>
</feature>
<feature type="transmembrane region" description="Helical" evidence="6">
    <location>
        <begin position="55"/>
        <end position="78"/>
    </location>
</feature>
<evidence type="ECO:0000256" key="3">
    <source>
        <dbReference type="ARBA" id="ARBA00022692"/>
    </source>
</evidence>
<feature type="domain" description="ABC3 transporter permease C-terminal" evidence="7">
    <location>
        <begin position="66"/>
        <end position="181"/>
    </location>
</feature>
<evidence type="ECO:0000256" key="1">
    <source>
        <dbReference type="ARBA" id="ARBA00004651"/>
    </source>
</evidence>
<reference evidence="8 9" key="1">
    <citation type="journal article" date="2021" name="ISME Commun">
        <title>Automated analysis of genomic sequences facilitates high-throughput and comprehensive description of bacteria.</title>
        <authorList>
            <person name="Hitch T.C.A."/>
        </authorList>
    </citation>
    <scope>NUCLEOTIDE SEQUENCE [LARGE SCALE GENOMIC DNA]</scope>
    <source>
        <strain evidence="8 9">H2_18</strain>
    </source>
</reference>
<feature type="transmembrane region" description="Helical" evidence="6">
    <location>
        <begin position="609"/>
        <end position="632"/>
    </location>
</feature>
<dbReference type="PIRSF" id="PIRSF018968">
    <property type="entry name" value="ABC_permease_BceB"/>
    <property type="match status" value="1"/>
</dbReference>
<dbReference type="RefSeq" id="WP_059070223.1">
    <property type="nucleotide sequence ID" value="NZ_JAOQJX010000007.1"/>
</dbReference>
<keyword evidence="9" id="KW-1185">Reference proteome</keyword>
<organism evidence="8 9">
    <name type="scientific">Faecalicatena acetigenes</name>
    <dbReference type="NCBI Taxonomy" id="2981790"/>
    <lineage>
        <taxon>Bacteria</taxon>
        <taxon>Bacillati</taxon>
        <taxon>Bacillota</taxon>
        <taxon>Clostridia</taxon>
        <taxon>Lachnospirales</taxon>
        <taxon>Lachnospiraceae</taxon>
        <taxon>Faecalicatena</taxon>
    </lineage>
</organism>
<dbReference type="Pfam" id="PF02687">
    <property type="entry name" value="FtsX"/>
    <property type="match status" value="1"/>
</dbReference>
<dbReference type="EMBL" id="JAOQJX010000007">
    <property type="protein sequence ID" value="MCU6747284.1"/>
    <property type="molecule type" value="Genomic_DNA"/>
</dbReference>
<evidence type="ECO:0000256" key="2">
    <source>
        <dbReference type="ARBA" id="ARBA00022475"/>
    </source>
</evidence>
<feature type="transmembrane region" description="Helical" evidence="6">
    <location>
        <begin position="199"/>
        <end position="218"/>
    </location>
</feature>
<feature type="transmembrane region" description="Helical" evidence="6">
    <location>
        <begin position="546"/>
        <end position="575"/>
    </location>
</feature>
<comment type="similarity">
    <text evidence="6">Belongs to the ABC-4 integral membrane protein family.</text>
</comment>
<dbReference type="InterPro" id="IPR003838">
    <property type="entry name" value="ABC3_permease_C"/>
</dbReference>
<evidence type="ECO:0000256" key="6">
    <source>
        <dbReference type="PIRNR" id="PIRNR018968"/>
    </source>
</evidence>
<feature type="transmembrane region" description="Helical" evidence="6">
    <location>
        <begin position="21"/>
        <end position="43"/>
    </location>
</feature>
<evidence type="ECO:0000259" key="7">
    <source>
        <dbReference type="Pfam" id="PF02687"/>
    </source>
</evidence>
<sequence>MKIGFYCTLAVTGIRKNKKLYYPYILTCICMIMMFYIICFLTYSGEFRSIPGGEAMQSTLSFGCGVIGIFSLIFLYYTNSFLIRRRKKEFGLYHILGMGKRNLTKILIWENILTAFVSLALGLISGFLLSKAADLLCVRLIGGEFGFSMHIEPKAIGITVLLFAGVFFLIMLRMLVHIYRSRPIELLQSESLGEKPPKANWMIAVLGVLLLVGAYYIALHIEEPVTAMMWFFVAVVMVIFATYLLFITGSVAFCRLLQKNKSYYYKTKHFVSLSSMVYRMKRNGAGLASICILSTMVLVMLSSTACLYIGADDSLRGRYPRDIVVDIYSQNETYVNVIQETVSAVLEEHEEKEEHILQYTMLDMAGYQAGDTIYLDPASIEAGVDMFEDIRQLFIIPLADYNRLMEKTETLKEDEVMIYMTKAPRSGKTSGYGHDTITLDGMGTWQVKKAVPEFVANGIDAQQVMSSLFIFVKDEKAIQQLYDGQAAVYGKNKSYMHVYYGFDLSCDKEKQIAITKELKERIFGCVEQEDAFPPVTVEGIEQERSWFYGLYGGLFFLGILLGTIFIFGTVLIMYYKQISEGYEDQGRFEILRKVGMRQKEIRQSVNSQVLTVFFLPLVMAGVHIAFAFPLISKMLLLFAITDKKLLLCITGICYVVFAIFYIVVYIVTSRGYYTIVSGKKERQ</sequence>
<keyword evidence="4 6" id="KW-1133">Transmembrane helix</keyword>
<dbReference type="PANTHER" id="PTHR46795:SF3">
    <property type="entry name" value="ABC TRANSPORTER PERMEASE"/>
    <property type="match status" value="1"/>
</dbReference>
<evidence type="ECO:0000256" key="5">
    <source>
        <dbReference type="ARBA" id="ARBA00023136"/>
    </source>
</evidence>
<accession>A0ABT2TAH6</accession>
<keyword evidence="6" id="KW-0813">Transport</keyword>
<dbReference type="InterPro" id="IPR052536">
    <property type="entry name" value="ABC-4_Integral_Memb_Prot"/>
</dbReference>
<name>A0ABT2TAH6_9FIRM</name>
<keyword evidence="2 6" id="KW-1003">Cell membrane</keyword>
<protein>
    <submittedName>
        <fullName evidence="8">ABC transporter permease</fullName>
    </submittedName>
</protein>
<keyword evidence="3 6" id="KW-0812">Transmembrane</keyword>
<feature type="transmembrane region" description="Helical" evidence="6">
    <location>
        <begin position="644"/>
        <end position="667"/>
    </location>
</feature>
<evidence type="ECO:0000256" key="4">
    <source>
        <dbReference type="ARBA" id="ARBA00022989"/>
    </source>
</evidence>
<dbReference type="InterPro" id="IPR027022">
    <property type="entry name" value="ABC_permease_BceB-typ"/>
</dbReference>
<evidence type="ECO:0000313" key="8">
    <source>
        <dbReference type="EMBL" id="MCU6747284.1"/>
    </source>
</evidence>
<evidence type="ECO:0000313" key="9">
    <source>
        <dbReference type="Proteomes" id="UP001652394"/>
    </source>
</evidence>
<feature type="transmembrane region" description="Helical" evidence="6">
    <location>
        <begin position="285"/>
        <end position="311"/>
    </location>
</feature>
<comment type="subcellular location">
    <subcellularLocation>
        <location evidence="1 6">Cell membrane</location>
        <topology evidence="1 6">Multi-pass membrane protein</topology>
    </subcellularLocation>
</comment>
<feature type="transmembrane region" description="Helical" evidence="6">
    <location>
        <begin position="155"/>
        <end position="179"/>
    </location>
</feature>
<feature type="transmembrane region" description="Helical" evidence="6">
    <location>
        <begin position="230"/>
        <end position="257"/>
    </location>
</feature>
<proteinExistence type="inferred from homology"/>